<dbReference type="AlphaFoldDB" id="A0A8C3TKZ9"/>
<dbReference type="PANTHER" id="PTHR32226">
    <property type="entry name" value="TELO2-INTERACTING PROTEIN 2"/>
    <property type="match status" value="1"/>
</dbReference>
<evidence type="ECO:0000313" key="3">
    <source>
        <dbReference type="Proteomes" id="UP000694403"/>
    </source>
</evidence>
<comment type="similarity">
    <text evidence="1">Belongs to the TTI2 family.</text>
</comment>
<dbReference type="SUPFAM" id="SSF48371">
    <property type="entry name" value="ARM repeat"/>
    <property type="match status" value="1"/>
</dbReference>
<proteinExistence type="inferred from homology"/>
<dbReference type="GO" id="GO:0110078">
    <property type="term" value="C:TTT Hsp90 cochaperone complex"/>
    <property type="evidence" value="ECO:0007669"/>
    <property type="project" value="InterPro"/>
</dbReference>
<dbReference type="Pfam" id="PF10521">
    <property type="entry name" value="Tti2"/>
    <property type="match status" value="1"/>
</dbReference>
<evidence type="ECO:0000313" key="2">
    <source>
        <dbReference type="Ensembl" id="ENSCSRP00000029235.1"/>
    </source>
</evidence>
<keyword evidence="3" id="KW-1185">Reference proteome</keyword>
<dbReference type="Proteomes" id="UP000694403">
    <property type="component" value="Unplaced"/>
</dbReference>
<evidence type="ECO:0000256" key="1">
    <source>
        <dbReference type="ARBA" id="ARBA00034736"/>
    </source>
</evidence>
<dbReference type="PANTHER" id="PTHR32226:SF2">
    <property type="entry name" value="TELO2-INTERACTING PROTEIN 2"/>
    <property type="match status" value="1"/>
</dbReference>
<dbReference type="InterPro" id="IPR016024">
    <property type="entry name" value="ARM-type_fold"/>
</dbReference>
<reference evidence="2" key="1">
    <citation type="submission" date="2025-08" db="UniProtKB">
        <authorList>
            <consortium name="Ensembl"/>
        </authorList>
    </citation>
    <scope>IDENTIFICATION</scope>
</reference>
<organism evidence="2 3">
    <name type="scientific">Chelydra serpentina</name>
    <name type="common">Snapping turtle</name>
    <name type="synonym">Testudo serpentina</name>
    <dbReference type="NCBI Taxonomy" id="8475"/>
    <lineage>
        <taxon>Eukaryota</taxon>
        <taxon>Metazoa</taxon>
        <taxon>Chordata</taxon>
        <taxon>Craniata</taxon>
        <taxon>Vertebrata</taxon>
        <taxon>Euteleostomi</taxon>
        <taxon>Archelosauria</taxon>
        <taxon>Testudinata</taxon>
        <taxon>Testudines</taxon>
        <taxon>Cryptodira</taxon>
        <taxon>Durocryptodira</taxon>
        <taxon>Americhelydia</taxon>
        <taxon>Chelydroidea</taxon>
        <taxon>Chelydridae</taxon>
        <taxon>Chelydra</taxon>
    </lineage>
</organism>
<reference evidence="2" key="2">
    <citation type="submission" date="2025-09" db="UniProtKB">
        <authorList>
            <consortium name="Ensembl"/>
        </authorList>
    </citation>
    <scope>IDENTIFICATION</scope>
</reference>
<accession>A0A8C3TKZ9</accession>
<dbReference type="Ensembl" id="ENSCSRT00000030405.1">
    <property type="protein sequence ID" value="ENSCSRP00000029235.1"/>
    <property type="gene ID" value="ENSCSRG00000021418.1"/>
</dbReference>
<name>A0A8C3TKZ9_CHESE</name>
<dbReference type="GO" id="GO:0005634">
    <property type="term" value="C:nucleus"/>
    <property type="evidence" value="ECO:0007669"/>
    <property type="project" value="TreeGrafter"/>
</dbReference>
<dbReference type="InterPro" id="IPR018870">
    <property type="entry name" value="Tti2"/>
</dbReference>
<dbReference type="GO" id="GO:0005829">
    <property type="term" value="C:cytosol"/>
    <property type="evidence" value="ECO:0007669"/>
    <property type="project" value="TreeGrafter"/>
</dbReference>
<protein>
    <submittedName>
        <fullName evidence="2">TELO2 interacting protein 2</fullName>
    </submittedName>
</protein>
<sequence length="686" mass="76046">MELSSLLKSLQLESPPDRGDPECPTAAGPPAEPVLSQILLLFSAEGVSGSAKAGMVRDLRALFEAADCQWLFGGCRPNVTPKLLGDLVAALSHYAALPKQESDTGGPPSNNGIYTAVADRTVDVGLVFLSLLAKMEATKGSKSLGAAVVRQVLPHCLGLIYIFAVTHHAEKPWTSPRSRSVAQELLTLLVQVAGCGSVAEFLQGKSEDEEGRFAAVMGLLKPELTKETWKRSPATKHVFSWTLHQVTRPWLSRHLESVLPPSLLLSDDYQEENKILGVCCLHHIILNVPAADLNQFNRAQVVYHALYHHLYVREAQLIQVVLLCLLDLLLVLERSPQRLSQEPRAASPCHEVLQLVLTHMEAEHRLPLRRVYARNLPAYVKRLGILIAQHLKRLERVIVGYLEVCDGPDEAARLGILETLKCTIQHAWPRMACRLAVLLKALLRMIWDVSTDGGLTPQPVKTALLHGATECLILLDHCSQGQVKILLEGIYHSCEDATLRACIRPALREADRLMVWRRGKKEVNRHHLLSLECQLPNADQILCDLGEALLAFVPDEAWPVDEVLVYLLQSFLVVLAQSDLTERGRVKSFGAEAILGHPHKGGVEFKVVVVLHHFRPWLFSKTQLARGRMFLQLRHWTGTQKIRLLIPVLPQTPCVTLGSHLISPALISSSIKWEQSLPTLLSVLPT</sequence>